<feature type="region of interest" description="Disordered" evidence="3">
    <location>
        <begin position="781"/>
        <end position="813"/>
    </location>
</feature>
<proteinExistence type="predicted"/>
<comment type="caution">
    <text evidence="5">The sequence shown here is derived from an EMBL/GenBank/DDBJ whole genome shotgun (WGS) entry which is preliminary data.</text>
</comment>
<dbReference type="RefSeq" id="WP_380021894.1">
    <property type="nucleotide sequence ID" value="NZ_JBHSHD010000010.1"/>
</dbReference>
<evidence type="ECO:0000313" key="5">
    <source>
        <dbReference type="EMBL" id="MFC4821619.1"/>
    </source>
</evidence>
<dbReference type="InterPro" id="IPR036388">
    <property type="entry name" value="WH-like_DNA-bd_sf"/>
</dbReference>
<dbReference type="Gene3D" id="1.25.40.10">
    <property type="entry name" value="Tetratricopeptide repeat domain"/>
    <property type="match status" value="1"/>
</dbReference>
<feature type="domain" description="OmpR/PhoB-type" evidence="4">
    <location>
        <begin position="3"/>
        <end position="101"/>
    </location>
</feature>
<reference evidence="6" key="1">
    <citation type="journal article" date="2019" name="Int. J. Syst. Evol. Microbiol.">
        <title>The Global Catalogue of Microorganisms (GCM) 10K type strain sequencing project: providing services to taxonomists for standard genome sequencing and annotation.</title>
        <authorList>
            <consortium name="The Broad Institute Genomics Platform"/>
            <consortium name="The Broad Institute Genome Sequencing Center for Infectious Disease"/>
            <person name="Wu L."/>
            <person name="Ma J."/>
        </authorList>
    </citation>
    <scope>NUCLEOTIDE SEQUENCE [LARGE SCALE GENOMIC DNA]</scope>
    <source>
        <strain evidence="6">CCUG 30340</strain>
    </source>
</reference>
<evidence type="ECO:0000256" key="2">
    <source>
        <dbReference type="PROSITE-ProRule" id="PRU01091"/>
    </source>
</evidence>
<feature type="DNA-binding region" description="OmpR/PhoB-type" evidence="2">
    <location>
        <begin position="3"/>
        <end position="101"/>
    </location>
</feature>
<dbReference type="Proteomes" id="UP001595886">
    <property type="component" value="Unassembled WGS sequence"/>
</dbReference>
<feature type="region of interest" description="Disordered" evidence="3">
    <location>
        <begin position="110"/>
        <end position="144"/>
    </location>
</feature>
<dbReference type="InterPro" id="IPR001867">
    <property type="entry name" value="OmpR/PhoB-type_DNA-bd"/>
</dbReference>
<name>A0ABV9QYZ9_9GAMM</name>
<feature type="compositionally biased region" description="Low complexity" evidence="3">
    <location>
        <begin position="110"/>
        <end position="133"/>
    </location>
</feature>
<dbReference type="EMBL" id="JBHSHD010000010">
    <property type="protein sequence ID" value="MFC4821619.1"/>
    <property type="molecule type" value="Genomic_DNA"/>
</dbReference>
<protein>
    <submittedName>
        <fullName evidence="5">Winged helix-turn-helix domain-containing protein</fullName>
    </submittedName>
</protein>
<dbReference type="Gene3D" id="1.10.10.10">
    <property type="entry name" value="Winged helix-like DNA-binding domain superfamily/Winged helix DNA-binding domain"/>
    <property type="match status" value="1"/>
</dbReference>
<keyword evidence="1 2" id="KW-0238">DNA-binding</keyword>
<keyword evidence="6" id="KW-1185">Reference proteome</keyword>
<evidence type="ECO:0000256" key="1">
    <source>
        <dbReference type="ARBA" id="ARBA00023125"/>
    </source>
</evidence>
<evidence type="ECO:0000256" key="3">
    <source>
        <dbReference type="SAM" id="MobiDB-lite"/>
    </source>
</evidence>
<feature type="compositionally biased region" description="Basic and acidic residues" evidence="3">
    <location>
        <begin position="797"/>
        <end position="806"/>
    </location>
</feature>
<dbReference type="SUPFAM" id="SSF48452">
    <property type="entry name" value="TPR-like"/>
    <property type="match status" value="1"/>
</dbReference>
<dbReference type="SUPFAM" id="SSF46894">
    <property type="entry name" value="C-terminal effector domain of the bipartite response regulators"/>
    <property type="match status" value="1"/>
</dbReference>
<sequence>MESPVYRFGEFRLDPVKRELWRGDALVEVPARAFAGLLYLIEHRERAIGRTELIEALWHRSNVSDTQLFQLILRTRRLVGDEAERQQVIRTVAGFGYRWVAPTEVSYEAPSSEAASSEATSPAGEAADVASPEQPAPAAAPSPRPRGRWALAAAILAGSIGVATLWLSSERAPNAPERRAAPAYADARVAVLPFRVEAGADAAWVRFGGMDLVADRLRRAGVAVQPSEATLGLVMAAPAEADGGAARLRDGSGIELLVDGQVGRAGSAWQVALRAEAPGLPPLQSTASDGDLMAALRAASDRLLVALGRAPPSGALDAALAEVLQRARAALLADDAGQARSVLEQAPASLREDPELRLLLAQIEARQGRFDAAETLLTQLLERLDGNDDAYLRMRALIARGSARLPLDRLVEAGADFDAAIAVPGAETFVHALGDAYHGRGASLTHRHEYAAAADDLGRARVLLGQSGDALAVARVDLALALLDSMRGAFAQAGPRYEQAARQFETFGAVRPLKSALIGLQDVQFDQLQNHAALASSDRAWALGSAKGDPLLQRVLSLMRARILLACGRLRELHELLARIDAGDQAYLAASRDEERLRVLRTELALREGRDADAAREAAALPTGWLPGDADDTLRAKAALWRQRALPPTPAAPGVAIAPSAQADAGSRSGAPYRRLVEAERAARLGRAGEAERAYRQALALADADGVPFALAEVIQSYAGFLIAQGRLADAAAVGGRIGAWAADDFNCAILQLRLAHALGDPTAWQGALANARRLAGERPIPPELLLAPTSGSSAKPLKEMAESRRKQSGSGS</sequence>
<dbReference type="CDD" id="cd00383">
    <property type="entry name" value="trans_reg_C"/>
    <property type="match status" value="1"/>
</dbReference>
<dbReference type="PROSITE" id="PS51755">
    <property type="entry name" value="OMPR_PHOB"/>
    <property type="match status" value="1"/>
</dbReference>
<dbReference type="Pfam" id="PF00486">
    <property type="entry name" value="Trans_reg_C"/>
    <property type="match status" value="1"/>
</dbReference>
<gene>
    <name evidence="5" type="ORF">ACFO6Q_14890</name>
</gene>
<dbReference type="InterPro" id="IPR011990">
    <property type="entry name" value="TPR-like_helical_dom_sf"/>
</dbReference>
<organism evidence="5 6">
    <name type="scientific">Dokdonella ginsengisoli</name>
    <dbReference type="NCBI Taxonomy" id="363846"/>
    <lineage>
        <taxon>Bacteria</taxon>
        <taxon>Pseudomonadati</taxon>
        <taxon>Pseudomonadota</taxon>
        <taxon>Gammaproteobacteria</taxon>
        <taxon>Lysobacterales</taxon>
        <taxon>Rhodanobacteraceae</taxon>
        <taxon>Dokdonella</taxon>
    </lineage>
</organism>
<dbReference type="Pfam" id="PF14559">
    <property type="entry name" value="TPR_19"/>
    <property type="match status" value="1"/>
</dbReference>
<accession>A0ABV9QYZ9</accession>
<evidence type="ECO:0000313" key="6">
    <source>
        <dbReference type="Proteomes" id="UP001595886"/>
    </source>
</evidence>
<dbReference type="SMART" id="SM00862">
    <property type="entry name" value="Trans_reg_C"/>
    <property type="match status" value="1"/>
</dbReference>
<feature type="compositionally biased region" description="Pro residues" evidence="3">
    <location>
        <begin position="134"/>
        <end position="144"/>
    </location>
</feature>
<evidence type="ECO:0000259" key="4">
    <source>
        <dbReference type="PROSITE" id="PS51755"/>
    </source>
</evidence>
<dbReference type="InterPro" id="IPR016032">
    <property type="entry name" value="Sig_transdc_resp-reg_C-effctor"/>
</dbReference>